<sequence>MEKLILYTGVHCPKCLRARKIVRSFADANNLKEGIDFVEKLIDGENLPIGEIELENMKLKIVSNESQVNGKFCVVANPDVFLEALQYQIASVPAIYYKGIIVFGDDICEEKLKEIYK</sequence>
<evidence type="ECO:0000313" key="3">
    <source>
        <dbReference type="EMBL" id="PIV46481.1"/>
    </source>
</evidence>
<proteinExistence type="predicted"/>
<dbReference type="EMBL" id="PFFF01000044">
    <property type="protein sequence ID" value="PIV89574.1"/>
    <property type="molecule type" value="Genomic_DNA"/>
</dbReference>
<dbReference type="InterPro" id="IPR036249">
    <property type="entry name" value="Thioredoxin-like_sf"/>
</dbReference>
<evidence type="ECO:0000313" key="11">
    <source>
        <dbReference type="Proteomes" id="UP000229789"/>
    </source>
</evidence>
<reference evidence="1 11" key="2">
    <citation type="submission" date="2017-09" db="EMBL/GenBank/DDBJ databases">
        <title>Depth-based differentiation of microbial function through sediment-hosted aquifers and enrichment of novel symbionts in the deep terrestrial subsurface.</title>
        <authorList>
            <person name="Probst A.J."/>
            <person name="Ladd B."/>
            <person name="Jarett J.K."/>
            <person name="Geller-Mcgrath D.E."/>
            <person name="Sieber C.M."/>
            <person name="Emerson J.B."/>
            <person name="Anantharaman K."/>
            <person name="Thomas B.C."/>
            <person name="Malmstrom R."/>
            <person name="Stieglmeier M."/>
            <person name="Klingl A."/>
            <person name="Woyke T."/>
            <person name="Ryan C.M."/>
            <person name="Banfield J.F."/>
        </authorList>
    </citation>
    <scope>NUCLEOTIDE SEQUENCE [LARGE SCALE GENOMIC DNA]</scope>
    <source>
        <strain evidence="3">CG02_land_8_20_14_3_00_31_209</strain>
        <strain evidence="2">CG03_land_8_20_14_0_80_31_114</strain>
        <strain evidence="4">CG17_big_fil_post_rev_8_21_14_2_50_31_73</strain>
        <strain evidence="1">CG18_big_fil_WC_8_21_14_2_50_31_19</strain>
        <strain evidence="6">CG_4_10_14_0_8_um_filter_31_133</strain>
        <strain evidence="5">CG_4_8_14_3_um_filter</strain>
        <strain evidence="8">CG_4_9_14_0_8_um_filter_31_21</strain>
        <strain evidence="7">CG_4_9_14_3_um_filter_31_125</strain>
    </source>
</reference>
<evidence type="ECO:0000313" key="5">
    <source>
        <dbReference type="EMBL" id="PIX28301.1"/>
    </source>
</evidence>
<dbReference type="Proteomes" id="UP000229789">
    <property type="component" value="Unassembled WGS sequence"/>
</dbReference>
<accession>A0A2H9P830</accession>
<dbReference type="EMBL" id="PFMG01000059">
    <property type="protein sequence ID" value="PIY99671.1"/>
    <property type="molecule type" value="Genomic_DNA"/>
</dbReference>
<accession>A0A2G9LJW8</accession>
<dbReference type="Proteomes" id="UP000228989">
    <property type="component" value="Unassembled WGS sequence"/>
</dbReference>
<dbReference type="EMBL" id="PCUF01000001">
    <property type="protein sequence ID" value="PIN66825.1"/>
    <property type="molecule type" value="Genomic_DNA"/>
</dbReference>
<dbReference type="Proteomes" id="UP000231232">
    <property type="component" value="Unassembled WGS sequence"/>
</dbReference>
<dbReference type="AlphaFoldDB" id="A0A2G9LJW8"/>
<dbReference type="EMBL" id="PFSX01000032">
    <property type="protein sequence ID" value="PJC01416.1"/>
    <property type="molecule type" value="Genomic_DNA"/>
</dbReference>
<accession>A0A2H9M2X7</accession>
<accession>A0A2H9M7H5</accession>
<accession>A0A2H9N4K4</accession>
<reference evidence="9 10" key="1">
    <citation type="submission" date="2017-09" db="EMBL/GenBank/DDBJ databases">
        <title>Depth-based differentiation of microbial function through sediment-hosted aquifers and enrichment of novel symbionts in the deep terrestrial subsurface.</title>
        <authorList>
            <person name="Probst A.J."/>
            <person name="Ladd B."/>
            <person name="Jarett J.K."/>
            <person name="Geller-Mcgrath D.E."/>
            <person name="Sieber C.M.K."/>
            <person name="Emerson J.B."/>
            <person name="Anantharaman K."/>
            <person name="Thomas B.C."/>
            <person name="Malmstrom R."/>
            <person name="Stieglmeier M."/>
            <person name="Klingl A."/>
            <person name="Woyke T."/>
            <person name="Ryan C.M."/>
            <person name="Banfield J.F."/>
        </authorList>
    </citation>
    <scope>NUCLEOTIDE SEQUENCE [LARGE SCALE GENOMIC DNA]</scope>
</reference>
<evidence type="ECO:0008006" key="12">
    <source>
        <dbReference type="Google" id="ProtNLM"/>
    </source>
</evidence>
<dbReference type="Gene3D" id="3.40.30.10">
    <property type="entry name" value="Glutaredoxin"/>
    <property type="match status" value="1"/>
</dbReference>
<accession>A0A2H9QRW7</accession>
<dbReference type="EMBL" id="PFUW01000037">
    <property type="protein sequence ID" value="PJB03669.1"/>
    <property type="molecule type" value="Genomic_DNA"/>
</dbReference>
<accession>A0A2H9MNH9</accession>
<accession>A0A2H9RD22</accession>
<dbReference type="Proteomes" id="UP000230713">
    <property type="component" value="Unassembled WGS sequence"/>
</dbReference>
<dbReference type="Proteomes" id="UP000228874">
    <property type="component" value="Unassembled WGS sequence"/>
</dbReference>
<evidence type="ECO:0000313" key="4">
    <source>
        <dbReference type="EMBL" id="PIV89574.1"/>
    </source>
</evidence>
<evidence type="ECO:0000313" key="7">
    <source>
        <dbReference type="EMBL" id="PJB03669.1"/>
    </source>
</evidence>
<protein>
    <recommendedName>
        <fullName evidence="12">Thioredoxin-like fold domain-containing protein</fullName>
    </recommendedName>
</protein>
<dbReference type="EMBL" id="PETW01000022">
    <property type="protein sequence ID" value="PIV46481.1"/>
    <property type="molecule type" value="Genomic_DNA"/>
</dbReference>
<comment type="caution">
    <text evidence="1">The sequence shown here is derived from an EMBL/GenBank/DDBJ whole genome shotgun (WGS) entry which is preliminary data.</text>
</comment>
<evidence type="ECO:0000313" key="10">
    <source>
        <dbReference type="Proteomes" id="UP000228888"/>
    </source>
</evidence>
<evidence type="ECO:0000313" key="1">
    <source>
        <dbReference type="EMBL" id="PIN66825.1"/>
    </source>
</evidence>
<evidence type="ECO:0000313" key="2">
    <source>
        <dbReference type="EMBL" id="PIV13657.1"/>
    </source>
</evidence>
<evidence type="ECO:0000313" key="8">
    <source>
        <dbReference type="EMBL" id="PJC01416.1"/>
    </source>
</evidence>
<dbReference type="Proteomes" id="UP000228888">
    <property type="component" value="Unassembled WGS sequence"/>
</dbReference>
<name>A0A2G9LJW8_HUBC1</name>
<dbReference type="Proteomes" id="UP000231449">
    <property type="component" value="Unassembled WGS sequence"/>
</dbReference>
<evidence type="ECO:0000313" key="9">
    <source>
        <dbReference type="Proteomes" id="UP000228874"/>
    </source>
</evidence>
<dbReference type="EMBL" id="PFIH01000006">
    <property type="protein sequence ID" value="PIX28301.1"/>
    <property type="molecule type" value="Genomic_DNA"/>
</dbReference>
<evidence type="ECO:0000313" key="6">
    <source>
        <dbReference type="EMBL" id="PIY99671.1"/>
    </source>
</evidence>
<dbReference type="EMBL" id="PEUT01000044">
    <property type="protein sequence ID" value="PIV13657.1"/>
    <property type="molecule type" value="Genomic_DNA"/>
</dbReference>
<dbReference type="Proteomes" id="UP000230477">
    <property type="component" value="Unassembled WGS sequence"/>
</dbReference>
<gene>
    <name evidence="8" type="ORF">CO072_01355</name>
    <name evidence="7" type="ORF">CO124_02020</name>
    <name evidence="3" type="ORF">COS22_01135</name>
    <name evidence="2" type="ORF">COS45_01745</name>
    <name evidence="4" type="ORF">COW47_02195</name>
    <name evidence="1" type="ORF">COW69_00340</name>
    <name evidence="6" type="ORF">COY63_02375</name>
    <name evidence="5" type="ORF">COZ66_00110</name>
</gene>
<organism evidence="1 11">
    <name type="scientific">Huberarchaeum crystalense</name>
    <dbReference type="NCBI Taxonomy" id="2014257"/>
    <lineage>
        <taxon>Archaea</taxon>
        <taxon>Candidatus Huberarchaeota</taxon>
        <taxon>Candidatus Huberarchaeia</taxon>
        <taxon>Candidatus Huberarchaeales</taxon>
        <taxon>Candidatus Huberarchaeaceae</taxon>
        <taxon>Candidatus Huberarchaeum</taxon>
    </lineage>
</organism>
<dbReference type="SUPFAM" id="SSF52833">
    <property type="entry name" value="Thioredoxin-like"/>
    <property type="match status" value="1"/>
</dbReference>